<dbReference type="Proteomes" id="UP000288623">
    <property type="component" value="Unassembled WGS sequence"/>
</dbReference>
<organism evidence="1 2">
    <name type="scientific">Candidatus Kurthia intestinigallinarum</name>
    <dbReference type="NCBI Taxonomy" id="1562256"/>
    <lineage>
        <taxon>Bacteria</taxon>
        <taxon>Bacillati</taxon>
        <taxon>Bacillota</taxon>
        <taxon>Bacilli</taxon>
        <taxon>Bacillales</taxon>
        <taxon>Caryophanaceae</taxon>
        <taxon>Kurthia</taxon>
    </lineage>
</organism>
<keyword evidence="2" id="KW-1185">Reference proteome</keyword>
<dbReference type="RefSeq" id="WP_126989540.1">
    <property type="nucleotide sequence ID" value="NZ_JTFC01000010.1"/>
</dbReference>
<dbReference type="OrthoDB" id="2456120at2"/>
<evidence type="ECO:0000313" key="2">
    <source>
        <dbReference type="Proteomes" id="UP000288623"/>
    </source>
</evidence>
<gene>
    <name evidence="1" type="ORF">QI30_03330</name>
</gene>
<dbReference type="EMBL" id="JTFC01000010">
    <property type="protein sequence ID" value="RUS57830.1"/>
    <property type="molecule type" value="Genomic_DNA"/>
</dbReference>
<dbReference type="AlphaFoldDB" id="A0A433RX14"/>
<sequence length="331" mass="37884">MGFNVKTTPFSYENSIISLPQQHTIEESACATLLTIDGNATKMTGFLTTLIEGIAQCCVFPFTKATIAIQLFDTLIPVITLLPGRANKLLLQIDQQTLYTIGRTSFVIRDAQHNHDAAFSTEVEHAACALKQQQKNEAPKDMPTILQQYYDFSRLTPFITTWSIAYMPREKALNFLTIIEDCCIFLSASFKTFVKIPSLTLHSGLKGANGFFDTATQTIGLYYKYDRPAQMKLAFFHEYGHLIDLHQKHDEVYAYKRQQLYEQLQASETLQQISSNTQLPEDYRKYLLSIEEVLARLFEGYAFYKMTGNVSTKEFAFTLPEFLLYEEFFTN</sequence>
<evidence type="ECO:0008006" key="3">
    <source>
        <dbReference type="Google" id="ProtNLM"/>
    </source>
</evidence>
<comment type="caution">
    <text evidence="1">The sequence shown here is derived from an EMBL/GenBank/DDBJ whole genome shotgun (WGS) entry which is preliminary data.</text>
</comment>
<reference evidence="1 2" key="1">
    <citation type="submission" date="2014-11" db="EMBL/GenBank/DDBJ databases">
        <title>Genome sequence and analysis of novel Kurthia sp.</title>
        <authorList>
            <person name="Lawson J.N."/>
            <person name="Gonzalez J.E."/>
            <person name="Rinauldi L."/>
            <person name="Xuan Z."/>
            <person name="Firman A."/>
            <person name="Shaddox L."/>
            <person name="Trudeau A."/>
            <person name="Shah S."/>
            <person name="Reiman D."/>
        </authorList>
    </citation>
    <scope>NUCLEOTIDE SEQUENCE [LARGE SCALE GENOMIC DNA]</scope>
    <source>
        <strain evidence="1 2">3B1D</strain>
    </source>
</reference>
<evidence type="ECO:0000313" key="1">
    <source>
        <dbReference type="EMBL" id="RUS57830.1"/>
    </source>
</evidence>
<protein>
    <recommendedName>
        <fullName evidence="3">IrrE N-terminal-like domain-containing protein</fullName>
    </recommendedName>
</protein>
<accession>A0A433RX14</accession>
<proteinExistence type="predicted"/>
<name>A0A433RX14_9BACL</name>